<dbReference type="EMBL" id="JBJQND010000012">
    <property type="protein sequence ID" value="KAL3860684.1"/>
    <property type="molecule type" value="Genomic_DNA"/>
</dbReference>
<evidence type="ECO:0000313" key="2">
    <source>
        <dbReference type="EMBL" id="KAL3860684.1"/>
    </source>
</evidence>
<feature type="compositionally biased region" description="Low complexity" evidence="1">
    <location>
        <begin position="1"/>
        <end position="20"/>
    </location>
</feature>
<keyword evidence="3" id="KW-1185">Reference proteome</keyword>
<dbReference type="Proteomes" id="UP001634394">
    <property type="component" value="Unassembled WGS sequence"/>
</dbReference>
<proteinExistence type="predicted"/>
<evidence type="ECO:0000313" key="3">
    <source>
        <dbReference type="Proteomes" id="UP001634394"/>
    </source>
</evidence>
<name>A0ABD3VGG3_SINWO</name>
<dbReference type="AlphaFoldDB" id="A0ABD3VGG3"/>
<accession>A0ABD3VGG3</accession>
<reference evidence="2 3" key="1">
    <citation type="submission" date="2024-11" db="EMBL/GenBank/DDBJ databases">
        <title>Chromosome-level genome assembly of the freshwater bivalve Anodonta woodiana.</title>
        <authorList>
            <person name="Chen X."/>
        </authorList>
    </citation>
    <scope>NUCLEOTIDE SEQUENCE [LARGE SCALE GENOMIC DNA]</scope>
    <source>
        <strain evidence="2">MN2024</strain>
        <tissue evidence="2">Gills</tissue>
    </source>
</reference>
<gene>
    <name evidence="2" type="ORF">ACJMK2_010775</name>
</gene>
<sequence length="75" mass="8039">IRRASDSSTTSRDTFQFSSSNSGLQFHRQSLDGISQYKLPPSSPGFLSVNSAVTELETSVNVRRSSEAGISNISG</sequence>
<evidence type="ECO:0000256" key="1">
    <source>
        <dbReference type="SAM" id="MobiDB-lite"/>
    </source>
</evidence>
<feature type="region of interest" description="Disordered" evidence="1">
    <location>
        <begin position="1"/>
        <end position="22"/>
    </location>
</feature>
<feature type="non-terminal residue" evidence="2">
    <location>
        <position position="1"/>
    </location>
</feature>
<comment type="caution">
    <text evidence="2">The sequence shown here is derived from an EMBL/GenBank/DDBJ whole genome shotgun (WGS) entry which is preliminary data.</text>
</comment>
<organism evidence="2 3">
    <name type="scientific">Sinanodonta woodiana</name>
    <name type="common">Chinese pond mussel</name>
    <name type="synonym">Anodonta woodiana</name>
    <dbReference type="NCBI Taxonomy" id="1069815"/>
    <lineage>
        <taxon>Eukaryota</taxon>
        <taxon>Metazoa</taxon>
        <taxon>Spiralia</taxon>
        <taxon>Lophotrochozoa</taxon>
        <taxon>Mollusca</taxon>
        <taxon>Bivalvia</taxon>
        <taxon>Autobranchia</taxon>
        <taxon>Heteroconchia</taxon>
        <taxon>Palaeoheterodonta</taxon>
        <taxon>Unionida</taxon>
        <taxon>Unionoidea</taxon>
        <taxon>Unionidae</taxon>
        <taxon>Unioninae</taxon>
        <taxon>Sinanodonta</taxon>
    </lineage>
</organism>
<feature type="non-terminal residue" evidence="2">
    <location>
        <position position="75"/>
    </location>
</feature>
<protein>
    <submittedName>
        <fullName evidence="2">Uncharacterized protein</fullName>
    </submittedName>
</protein>